<accession>A0A8H1L4H2</accession>
<feature type="domain" description="Solute-binding protein family 5" evidence="2">
    <location>
        <begin position="158"/>
        <end position="269"/>
    </location>
</feature>
<dbReference type="GO" id="GO:1904680">
    <property type="term" value="F:peptide transmembrane transporter activity"/>
    <property type="evidence" value="ECO:0007669"/>
    <property type="project" value="TreeGrafter"/>
</dbReference>
<feature type="region of interest" description="Disordered" evidence="1">
    <location>
        <begin position="355"/>
        <end position="396"/>
    </location>
</feature>
<feature type="region of interest" description="Disordered" evidence="1">
    <location>
        <begin position="246"/>
        <end position="310"/>
    </location>
</feature>
<feature type="domain" description="Solute-binding protein family 5" evidence="2">
    <location>
        <begin position="305"/>
        <end position="501"/>
    </location>
</feature>
<feature type="compositionally biased region" description="Basic and acidic residues" evidence="1">
    <location>
        <begin position="272"/>
        <end position="310"/>
    </location>
</feature>
<dbReference type="SUPFAM" id="SSF53850">
    <property type="entry name" value="Periplasmic binding protein-like II"/>
    <property type="match status" value="2"/>
</dbReference>
<evidence type="ECO:0000313" key="3">
    <source>
        <dbReference type="EMBL" id="TGG75544.1"/>
    </source>
</evidence>
<proteinExistence type="predicted"/>
<dbReference type="InterPro" id="IPR039424">
    <property type="entry name" value="SBP_5"/>
</dbReference>
<dbReference type="AlphaFoldDB" id="A0A8H1L4H2"/>
<dbReference type="PANTHER" id="PTHR30290:SF65">
    <property type="entry name" value="MONOACYL PHOSPHATIDYLINOSITOL TETRAMANNOSIDE-BINDING PROTEIN LPQW-RELATED"/>
    <property type="match status" value="1"/>
</dbReference>
<dbReference type="Proteomes" id="UP000298111">
    <property type="component" value="Unassembled WGS sequence"/>
</dbReference>
<feature type="region of interest" description="Disordered" evidence="1">
    <location>
        <begin position="63"/>
        <end position="87"/>
    </location>
</feature>
<sequence>MRAVPAESARPPRPPRTVAAPPRPGGDGDARYRTGRAGARRWVAALVAGVLLPLPLAACGADGDADDSAAGSGIGVGSSGKDGDVRATERRQVAKGGTLRWAVEAAPTTFNVFQPDATEATERVAGAALPALFTLDAHGEPQLNRDYLRGAEVTGTEPRQTVVYKLAPKARWNDGRRISAADFRAQWKALRGKENAYWTARNAGYDRIAKVGKGEHPGEVKVVFAKPYADWRSLFTPLYPKQAMGSPDAFNDGSRTTLPASAGPFRLADGGKGGEGEKDGKGEKGGKGKGKDKGKDKGGKGKGRERTVLERDPRWWGDRAKLERIVFTKVPRGKVSKALAKGKVDVADVGDDAARRIGSANGMGGPRRPDAAKERSRQEEAKLRAERRRKAREQLGAATAEQLGEYEVRRALDPAYTQLALNGSRGPLADVRVRRAVAHALDRRALAEQALEGTGLPDEPLGSHLRMTNQEGYRDRSGAVGGEDIDAAQSLLADAGWKTGGPLAEGKPGAGGQQSGHKHRKGDGGEGGSDGGPAEPPSTAVSPQAGGRAAYRAEAEASVVRLTAAQIARVVDKPLALSAPATEQRGAILAQAAHARLAQARGSDSERSLSRARAALRTAEKVQATAAELRTLAADPASAVRSKNGKPLALRFVLPGGKGSAQLRETGERIAQMLNDVGIRTQIKEVPGDSYFKDHIAAGDFDLALYSWPGTAFPATEARPIFAKPQPAADGSLLVEQNYARVGTDQIDQLFEQAAGELDDGRRRELMEKADTRIWAVAGSLPLYQRPQLVAVKRDLANVGAFGFATPRYQDIGHRRG</sequence>
<feature type="compositionally biased region" description="Basic and acidic residues" evidence="1">
    <location>
        <begin position="367"/>
        <end position="384"/>
    </location>
</feature>
<dbReference type="Gene3D" id="3.40.190.10">
    <property type="entry name" value="Periplasmic binding protein-like II"/>
    <property type="match status" value="1"/>
</dbReference>
<protein>
    <submittedName>
        <fullName evidence="3">ABC transporter family substrate-binding protein</fullName>
    </submittedName>
</protein>
<feature type="region of interest" description="Disordered" evidence="1">
    <location>
        <begin position="1"/>
        <end position="34"/>
    </location>
</feature>
<organism evidence="3 4">
    <name type="scientific">Streptomyces albus</name>
    <dbReference type="NCBI Taxonomy" id="1888"/>
    <lineage>
        <taxon>Bacteria</taxon>
        <taxon>Bacillati</taxon>
        <taxon>Actinomycetota</taxon>
        <taxon>Actinomycetes</taxon>
        <taxon>Kitasatosporales</taxon>
        <taxon>Streptomycetaceae</taxon>
        <taxon>Streptomyces</taxon>
    </lineage>
</organism>
<dbReference type="GO" id="GO:0015833">
    <property type="term" value="P:peptide transport"/>
    <property type="evidence" value="ECO:0007669"/>
    <property type="project" value="TreeGrafter"/>
</dbReference>
<name>A0A8H1L4H2_9ACTN</name>
<dbReference type="RefSeq" id="WP_135567752.1">
    <property type="nucleotide sequence ID" value="NZ_CP103060.1"/>
</dbReference>
<evidence type="ECO:0000256" key="1">
    <source>
        <dbReference type="SAM" id="MobiDB-lite"/>
    </source>
</evidence>
<evidence type="ECO:0000259" key="2">
    <source>
        <dbReference type="Pfam" id="PF00496"/>
    </source>
</evidence>
<gene>
    <name evidence="3" type="ORF">D8771_31465</name>
</gene>
<dbReference type="InterPro" id="IPR000914">
    <property type="entry name" value="SBP_5_dom"/>
</dbReference>
<dbReference type="Gene3D" id="3.10.105.10">
    <property type="entry name" value="Dipeptide-binding Protein, Domain 3"/>
    <property type="match status" value="2"/>
</dbReference>
<reference evidence="3 4" key="1">
    <citation type="submission" date="2018-10" db="EMBL/GenBank/DDBJ databases">
        <title>Isolation of pseudouridimycin from Streptomyces albus DSM 40763.</title>
        <authorList>
            <person name="Rosenqvist P."/>
            <person name="Metsae-Ketelae M."/>
            <person name="Virta P."/>
        </authorList>
    </citation>
    <scope>NUCLEOTIDE SEQUENCE [LARGE SCALE GENOMIC DNA]</scope>
    <source>
        <strain evidence="3 4">DSM 40763</strain>
    </source>
</reference>
<dbReference type="CDD" id="cd08501">
    <property type="entry name" value="PBP2_Lpqw"/>
    <property type="match status" value="1"/>
</dbReference>
<dbReference type="Pfam" id="PF00496">
    <property type="entry name" value="SBP_bac_5"/>
    <property type="match status" value="2"/>
</dbReference>
<evidence type="ECO:0000313" key="4">
    <source>
        <dbReference type="Proteomes" id="UP000298111"/>
    </source>
</evidence>
<comment type="caution">
    <text evidence="3">The sequence shown here is derived from an EMBL/GenBank/DDBJ whole genome shotgun (WGS) entry which is preliminary data.</text>
</comment>
<dbReference type="PANTHER" id="PTHR30290">
    <property type="entry name" value="PERIPLASMIC BINDING COMPONENT OF ABC TRANSPORTER"/>
    <property type="match status" value="1"/>
</dbReference>
<feature type="region of interest" description="Disordered" evidence="1">
    <location>
        <begin position="497"/>
        <end position="549"/>
    </location>
</feature>
<dbReference type="GeneID" id="75181570"/>
<dbReference type="EMBL" id="RCIY01000114">
    <property type="protein sequence ID" value="TGG75544.1"/>
    <property type="molecule type" value="Genomic_DNA"/>
</dbReference>
<dbReference type="Gene3D" id="3.90.76.10">
    <property type="entry name" value="Dipeptide-binding Protein, Domain 1"/>
    <property type="match status" value="1"/>
</dbReference>